<dbReference type="InterPro" id="IPR036396">
    <property type="entry name" value="Cyt_P450_sf"/>
</dbReference>
<gene>
    <name evidence="9" type="primary">cyp17a1</name>
    <name evidence="9" type="ORF">AWC38_SpisGene5604</name>
</gene>
<dbReference type="GO" id="GO:0042448">
    <property type="term" value="P:progesterone metabolic process"/>
    <property type="evidence" value="ECO:0007669"/>
    <property type="project" value="TreeGrafter"/>
</dbReference>
<keyword evidence="3 7" id="KW-0479">Metal-binding</keyword>
<accession>A0A2B4SFZ7</accession>
<proteinExistence type="inferred from homology"/>
<dbReference type="GO" id="GO:0020037">
    <property type="term" value="F:heme binding"/>
    <property type="evidence" value="ECO:0007669"/>
    <property type="project" value="InterPro"/>
</dbReference>
<dbReference type="InterPro" id="IPR017972">
    <property type="entry name" value="Cyt_P450_CS"/>
</dbReference>
<evidence type="ECO:0000256" key="5">
    <source>
        <dbReference type="ARBA" id="ARBA00023004"/>
    </source>
</evidence>
<evidence type="ECO:0000256" key="8">
    <source>
        <dbReference type="RuleBase" id="RU000461"/>
    </source>
</evidence>
<dbReference type="GO" id="GO:0005506">
    <property type="term" value="F:iron ion binding"/>
    <property type="evidence" value="ECO:0007669"/>
    <property type="project" value="InterPro"/>
</dbReference>
<name>A0A2B4SFZ7_STYPI</name>
<sequence length="150" mass="16611">MADGGEDLILIGDSFEAILDIFDEDEVLQEQFLTAASEDTMMMTNLWAIHHDPKEWEDPDVFKPERFLDAGGNSSVSGPEGYRSYLPFSAGRRVCLGESLAKIELFLVASRLLHQFKFEPAPGAPLPELSGIVGVVLVPSSYKICIKNRH</sequence>
<keyword evidence="5 7" id="KW-0408">Iron</keyword>
<keyword evidence="6 8" id="KW-0503">Monooxygenase</keyword>
<comment type="similarity">
    <text evidence="1 8">Belongs to the cytochrome P450 family.</text>
</comment>
<dbReference type="Pfam" id="PF00067">
    <property type="entry name" value="p450"/>
    <property type="match status" value="1"/>
</dbReference>
<evidence type="ECO:0000313" key="9">
    <source>
        <dbReference type="EMBL" id="PFX29624.1"/>
    </source>
</evidence>
<feature type="binding site" description="axial binding residue" evidence="7">
    <location>
        <position position="95"/>
    </location>
    <ligand>
        <name>heme</name>
        <dbReference type="ChEBI" id="CHEBI:30413"/>
    </ligand>
    <ligandPart>
        <name>Fe</name>
        <dbReference type="ChEBI" id="CHEBI:18248"/>
    </ligandPart>
</feature>
<dbReference type="OrthoDB" id="1470350at2759"/>
<evidence type="ECO:0000256" key="6">
    <source>
        <dbReference type="ARBA" id="ARBA00023033"/>
    </source>
</evidence>
<protein>
    <submittedName>
        <fullName evidence="9">Steroid 17-alpha-hydroxylase/17,20 lyase</fullName>
    </submittedName>
</protein>
<evidence type="ECO:0000256" key="1">
    <source>
        <dbReference type="ARBA" id="ARBA00010617"/>
    </source>
</evidence>
<evidence type="ECO:0000256" key="4">
    <source>
        <dbReference type="ARBA" id="ARBA00023002"/>
    </source>
</evidence>
<dbReference type="EMBL" id="LSMT01000063">
    <property type="protein sequence ID" value="PFX29624.1"/>
    <property type="molecule type" value="Genomic_DNA"/>
</dbReference>
<dbReference type="InterPro" id="IPR001128">
    <property type="entry name" value="Cyt_P450"/>
</dbReference>
<dbReference type="AlphaFoldDB" id="A0A2B4SFZ7"/>
<evidence type="ECO:0000256" key="2">
    <source>
        <dbReference type="ARBA" id="ARBA00022617"/>
    </source>
</evidence>
<dbReference type="SUPFAM" id="SSF48264">
    <property type="entry name" value="Cytochrome P450"/>
    <property type="match status" value="1"/>
</dbReference>
<evidence type="ECO:0000313" key="10">
    <source>
        <dbReference type="Proteomes" id="UP000225706"/>
    </source>
</evidence>
<keyword evidence="9" id="KW-0456">Lyase</keyword>
<dbReference type="PANTHER" id="PTHR24289:SF1">
    <property type="entry name" value="STEROID 17-ALPHA-HYDROXYLASE_17,20 LYASE"/>
    <property type="match status" value="1"/>
</dbReference>
<reference evidence="10" key="1">
    <citation type="journal article" date="2017" name="bioRxiv">
        <title>Comparative analysis of the genomes of Stylophora pistillata and Acropora digitifera provides evidence for extensive differences between species of corals.</title>
        <authorList>
            <person name="Voolstra C.R."/>
            <person name="Li Y."/>
            <person name="Liew Y.J."/>
            <person name="Baumgarten S."/>
            <person name="Zoccola D."/>
            <person name="Flot J.-F."/>
            <person name="Tambutte S."/>
            <person name="Allemand D."/>
            <person name="Aranda M."/>
        </authorList>
    </citation>
    <scope>NUCLEOTIDE SEQUENCE [LARGE SCALE GENOMIC DNA]</scope>
</reference>
<evidence type="ECO:0000256" key="3">
    <source>
        <dbReference type="ARBA" id="ARBA00022723"/>
    </source>
</evidence>
<dbReference type="PANTHER" id="PTHR24289">
    <property type="entry name" value="STEROID 17-ALPHA-HYDROXYLASE/17,20 LYASE"/>
    <property type="match status" value="1"/>
</dbReference>
<dbReference type="Proteomes" id="UP000225706">
    <property type="component" value="Unassembled WGS sequence"/>
</dbReference>
<comment type="cofactor">
    <cofactor evidence="7">
        <name>heme</name>
        <dbReference type="ChEBI" id="CHEBI:30413"/>
    </cofactor>
</comment>
<dbReference type="GO" id="GO:0042446">
    <property type="term" value="P:hormone biosynthetic process"/>
    <property type="evidence" value="ECO:0007669"/>
    <property type="project" value="TreeGrafter"/>
</dbReference>
<keyword evidence="10" id="KW-1185">Reference proteome</keyword>
<keyword evidence="4 8" id="KW-0560">Oxidoreductase</keyword>
<dbReference type="GO" id="GO:0016829">
    <property type="term" value="F:lyase activity"/>
    <property type="evidence" value="ECO:0007669"/>
    <property type="project" value="UniProtKB-KW"/>
</dbReference>
<dbReference type="Gene3D" id="1.10.630.10">
    <property type="entry name" value="Cytochrome P450"/>
    <property type="match status" value="1"/>
</dbReference>
<dbReference type="PROSITE" id="PS00086">
    <property type="entry name" value="CYTOCHROME_P450"/>
    <property type="match status" value="1"/>
</dbReference>
<keyword evidence="2 7" id="KW-0349">Heme</keyword>
<dbReference type="GO" id="GO:0004508">
    <property type="term" value="F:steroid 17-alpha-monooxygenase activity"/>
    <property type="evidence" value="ECO:0007669"/>
    <property type="project" value="TreeGrafter"/>
</dbReference>
<organism evidence="9 10">
    <name type="scientific">Stylophora pistillata</name>
    <name type="common">Smooth cauliflower coral</name>
    <dbReference type="NCBI Taxonomy" id="50429"/>
    <lineage>
        <taxon>Eukaryota</taxon>
        <taxon>Metazoa</taxon>
        <taxon>Cnidaria</taxon>
        <taxon>Anthozoa</taxon>
        <taxon>Hexacorallia</taxon>
        <taxon>Scleractinia</taxon>
        <taxon>Astrocoeniina</taxon>
        <taxon>Pocilloporidae</taxon>
        <taxon>Stylophora</taxon>
    </lineage>
</organism>
<dbReference type="STRING" id="50429.A0A2B4SFZ7"/>
<evidence type="ECO:0000256" key="7">
    <source>
        <dbReference type="PIRSR" id="PIRSR602401-1"/>
    </source>
</evidence>
<comment type="caution">
    <text evidence="9">The sequence shown here is derived from an EMBL/GenBank/DDBJ whole genome shotgun (WGS) entry which is preliminary data.</text>
</comment>
<dbReference type="InterPro" id="IPR002401">
    <property type="entry name" value="Cyt_P450_E_grp-I"/>
</dbReference>
<dbReference type="PRINTS" id="PR00463">
    <property type="entry name" value="EP450I"/>
</dbReference>